<feature type="non-terminal residue" evidence="1">
    <location>
        <position position="300"/>
    </location>
</feature>
<dbReference type="OrthoDB" id="2986975at2759"/>
<dbReference type="AlphaFoldDB" id="A0A371D2U1"/>
<dbReference type="InterPro" id="IPR051055">
    <property type="entry name" value="PIF1_helicase"/>
</dbReference>
<name>A0A371D2U1_9APHY</name>
<dbReference type="InterPro" id="IPR027417">
    <property type="entry name" value="P-loop_NTPase"/>
</dbReference>
<sequence>ISDEARAMLQESWRPKRYLIIDEYSMLGKSFLATLLRNIAIGLEGRDEYGLTGLNIILCGDLHQFPPVAVAPSEALYKPIDLERDTPDRMLGRKLYEEFSTVVILKEQMRITDPVWREFLDHLRYGKVQPHHVEMLRTLILGGHRGVEDATSNLSFASVDKGWGDAALVTPRHAVRLKWNAAALRQWCAGKGRQVFICPAEDRIQGRPLTLRERRALLERSATERRRRKKDLPESIEMAVGMKVMVTSNIETDLDVANGARGEIIDIVLHPDEPPIGTDPVVTLHHPPSYILVKLHRTRA</sequence>
<dbReference type="PANTHER" id="PTHR47642">
    <property type="entry name" value="ATP-DEPENDENT DNA HELICASE"/>
    <property type="match status" value="1"/>
</dbReference>
<dbReference type="Gene3D" id="3.40.50.300">
    <property type="entry name" value="P-loop containing nucleotide triphosphate hydrolases"/>
    <property type="match status" value="1"/>
</dbReference>
<dbReference type="Proteomes" id="UP000256964">
    <property type="component" value="Unassembled WGS sequence"/>
</dbReference>
<evidence type="ECO:0000313" key="2">
    <source>
        <dbReference type="Proteomes" id="UP000256964"/>
    </source>
</evidence>
<organism evidence="1 2">
    <name type="scientific">Lentinus brumalis</name>
    <dbReference type="NCBI Taxonomy" id="2498619"/>
    <lineage>
        <taxon>Eukaryota</taxon>
        <taxon>Fungi</taxon>
        <taxon>Dikarya</taxon>
        <taxon>Basidiomycota</taxon>
        <taxon>Agaricomycotina</taxon>
        <taxon>Agaricomycetes</taxon>
        <taxon>Polyporales</taxon>
        <taxon>Polyporaceae</taxon>
        <taxon>Lentinus</taxon>
    </lineage>
</organism>
<evidence type="ECO:0000313" key="1">
    <source>
        <dbReference type="EMBL" id="RDX46832.1"/>
    </source>
</evidence>
<accession>A0A371D2U1</accession>
<proteinExistence type="predicted"/>
<dbReference type="SUPFAM" id="SSF52540">
    <property type="entry name" value="P-loop containing nucleoside triphosphate hydrolases"/>
    <property type="match status" value="1"/>
</dbReference>
<reference evidence="1 2" key="1">
    <citation type="journal article" date="2018" name="Biotechnol. Biofuels">
        <title>Integrative visual omics of the white-rot fungus Polyporus brumalis exposes the biotechnological potential of its oxidative enzymes for delignifying raw plant biomass.</title>
        <authorList>
            <person name="Miyauchi S."/>
            <person name="Rancon A."/>
            <person name="Drula E."/>
            <person name="Hage H."/>
            <person name="Chaduli D."/>
            <person name="Favel A."/>
            <person name="Grisel S."/>
            <person name="Henrissat B."/>
            <person name="Herpoel-Gimbert I."/>
            <person name="Ruiz-Duenas F.J."/>
            <person name="Chevret D."/>
            <person name="Hainaut M."/>
            <person name="Lin J."/>
            <person name="Wang M."/>
            <person name="Pangilinan J."/>
            <person name="Lipzen A."/>
            <person name="Lesage-Meessen L."/>
            <person name="Navarro D."/>
            <person name="Riley R."/>
            <person name="Grigoriev I.V."/>
            <person name="Zhou S."/>
            <person name="Raouche S."/>
            <person name="Rosso M.N."/>
        </authorList>
    </citation>
    <scope>NUCLEOTIDE SEQUENCE [LARGE SCALE GENOMIC DNA]</scope>
    <source>
        <strain evidence="1 2">BRFM 1820</strain>
    </source>
</reference>
<protein>
    <submittedName>
        <fullName evidence="1">Uncharacterized protein</fullName>
    </submittedName>
</protein>
<keyword evidence="2" id="KW-1185">Reference proteome</keyword>
<dbReference type="STRING" id="139420.A0A371D2U1"/>
<dbReference type="EMBL" id="KZ857424">
    <property type="protein sequence ID" value="RDX46832.1"/>
    <property type="molecule type" value="Genomic_DNA"/>
</dbReference>
<feature type="non-terminal residue" evidence="1">
    <location>
        <position position="1"/>
    </location>
</feature>
<gene>
    <name evidence="1" type="ORF">OH76DRAFT_1329909</name>
</gene>